<dbReference type="PRINTS" id="PR00811">
    <property type="entry name" value="BCTERIALGSPD"/>
</dbReference>
<evidence type="ECO:0000313" key="10">
    <source>
        <dbReference type="EMBL" id="TET48528.1"/>
    </source>
</evidence>
<evidence type="ECO:0000313" key="11">
    <source>
        <dbReference type="Proteomes" id="UP000320679"/>
    </source>
</evidence>
<comment type="caution">
    <text evidence="10">The sequence shown here is derived from an EMBL/GenBank/DDBJ whole genome shotgun (WGS) entry which is preliminary data.</text>
</comment>
<keyword evidence="2 7" id="KW-0813">Transport</keyword>
<evidence type="ECO:0000256" key="4">
    <source>
        <dbReference type="ARBA" id="ARBA00023136"/>
    </source>
</evidence>
<dbReference type="Pfam" id="PF00263">
    <property type="entry name" value="Secretin"/>
    <property type="match status" value="1"/>
</dbReference>
<evidence type="ECO:0000256" key="1">
    <source>
        <dbReference type="ARBA" id="ARBA00004370"/>
    </source>
</evidence>
<keyword evidence="4" id="KW-0472">Membrane</keyword>
<name>A0A523V195_UNCAE</name>
<dbReference type="InterPro" id="IPR001775">
    <property type="entry name" value="GspD/PilQ"/>
</dbReference>
<reference evidence="10 11" key="1">
    <citation type="submission" date="2019-03" db="EMBL/GenBank/DDBJ databases">
        <title>Metabolic potential of uncultured bacteria and archaea associated with petroleum seepage in deep-sea sediments.</title>
        <authorList>
            <person name="Dong X."/>
            <person name="Hubert C."/>
        </authorList>
    </citation>
    <scope>NUCLEOTIDE SEQUENCE [LARGE SCALE GENOMIC DNA]</scope>
    <source>
        <strain evidence="10">E29_bin78</strain>
    </source>
</reference>
<evidence type="ECO:0000256" key="5">
    <source>
        <dbReference type="ARBA" id="ARBA00023237"/>
    </source>
</evidence>
<dbReference type="InterPro" id="IPR011662">
    <property type="entry name" value="Secretin/TonB_short_N"/>
</dbReference>
<dbReference type="Pfam" id="PF03958">
    <property type="entry name" value="Secretin_N"/>
    <property type="match status" value="1"/>
</dbReference>
<evidence type="ECO:0000259" key="9">
    <source>
        <dbReference type="SMART" id="SM00965"/>
    </source>
</evidence>
<evidence type="ECO:0000256" key="2">
    <source>
        <dbReference type="ARBA" id="ARBA00022448"/>
    </source>
</evidence>
<dbReference type="Gene3D" id="3.30.1370.130">
    <property type="match status" value="1"/>
</dbReference>
<comment type="similarity">
    <text evidence="6">Belongs to the bacterial secretin family.</text>
</comment>
<dbReference type="InterPro" id="IPR038591">
    <property type="entry name" value="NolW-like_sf"/>
</dbReference>
<dbReference type="SMART" id="SM00965">
    <property type="entry name" value="STN"/>
    <property type="match status" value="1"/>
</dbReference>
<feature type="coiled-coil region" evidence="8">
    <location>
        <begin position="144"/>
        <end position="171"/>
    </location>
</feature>
<sequence>MDLQDVLRLIAEKANVNIILSRGVAETDVIVTLRLKNVDLWQALEAVLEVSGFTYREENEIIRVGKREELLEDKLPLVTEIILLKYAKAQEIKEICQHFLSFSGTIKTDVHSNLLIITDTLENIEKISQVAMKLDTEPPPVLEKKRFQLNYIDLEEKKDILKEVLNNIIEEGEFFLDSLSNCVYVEAPSPYIKRVTEYFEKLDVRPKRIMIKAEFVEVRLTDEEELGIKWRWKGAYDNYPLGATFRYPHQTRSESGQSAVNPGLSTLAAGMGIIFGSAGQEFRGIIDLLISEGKANLLSSPNIATLEGQEAKIDVGDEYPYETYVIEGGVKVPTIKFKTVGATLLVTPYIKGEKEVVLDIESEVSEITGAPPFPTAPPIVGTRKARTQISVDDGATIVIGGLLRETEKKTREGIPFLSRLPLLGSLFTYKTTKKEKTDLLVFITPYILPEGLEEENIVEKIKPLKVQIEELYQKGLDYKKLGDYEKAQEYLEETAEKSRTYGFSSYL</sequence>
<dbReference type="GO" id="GO:0009306">
    <property type="term" value="P:protein secretion"/>
    <property type="evidence" value="ECO:0007669"/>
    <property type="project" value="InterPro"/>
</dbReference>
<proteinExistence type="inferred from homology"/>
<protein>
    <recommendedName>
        <fullName evidence="9">Secretin/TonB short N-terminal domain-containing protein</fullName>
    </recommendedName>
</protein>
<keyword evidence="8" id="KW-0175">Coiled coil</keyword>
<dbReference type="InterPro" id="IPR004846">
    <property type="entry name" value="T2SS/T3SS_dom"/>
</dbReference>
<feature type="domain" description="Secretin/TonB short N-terminal" evidence="9">
    <location>
        <begin position="16"/>
        <end position="67"/>
    </location>
</feature>
<gene>
    <name evidence="10" type="ORF">E3J59_00495</name>
</gene>
<accession>A0A523V195</accession>
<dbReference type="PANTHER" id="PTHR30332">
    <property type="entry name" value="PROBABLE GENERAL SECRETION PATHWAY PROTEIN D"/>
    <property type="match status" value="1"/>
</dbReference>
<dbReference type="Gene3D" id="3.30.1370.120">
    <property type="match status" value="1"/>
</dbReference>
<comment type="subcellular location">
    <subcellularLocation>
        <location evidence="7">Cell outer membrane</location>
    </subcellularLocation>
    <subcellularLocation>
        <location evidence="1">Membrane</location>
    </subcellularLocation>
</comment>
<evidence type="ECO:0000256" key="7">
    <source>
        <dbReference type="RuleBase" id="RU004004"/>
    </source>
</evidence>
<dbReference type="GO" id="GO:0009279">
    <property type="term" value="C:cell outer membrane"/>
    <property type="evidence" value="ECO:0007669"/>
    <property type="project" value="UniProtKB-SubCell"/>
</dbReference>
<organism evidence="10 11">
    <name type="scientific">Aerophobetes bacterium</name>
    <dbReference type="NCBI Taxonomy" id="2030807"/>
    <lineage>
        <taxon>Bacteria</taxon>
        <taxon>Candidatus Aerophobota</taxon>
    </lineage>
</organism>
<evidence type="ECO:0000256" key="6">
    <source>
        <dbReference type="RuleBase" id="RU004003"/>
    </source>
</evidence>
<feature type="non-terminal residue" evidence="10">
    <location>
        <position position="507"/>
    </location>
</feature>
<dbReference type="GO" id="GO:0015627">
    <property type="term" value="C:type II protein secretion system complex"/>
    <property type="evidence" value="ECO:0007669"/>
    <property type="project" value="TreeGrafter"/>
</dbReference>
<keyword evidence="5" id="KW-0998">Cell outer membrane</keyword>
<dbReference type="EMBL" id="SOJK01000019">
    <property type="protein sequence ID" value="TET48528.1"/>
    <property type="molecule type" value="Genomic_DNA"/>
</dbReference>
<dbReference type="PANTHER" id="PTHR30332:SF24">
    <property type="entry name" value="SECRETIN GSPD-RELATED"/>
    <property type="match status" value="1"/>
</dbReference>
<dbReference type="InterPro" id="IPR005644">
    <property type="entry name" value="NolW-like"/>
</dbReference>
<keyword evidence="3" id="KW-0732">Signal</keyword>
<evidence type="ECO:0000256" key="3">
    <source>
        <dbReference type="ARBA" id="ARBA00022729"/>
    </source>
</evidence>
<dbReference type="AlphaFoldDB" id="A0A523V195"/>
<dbReference type="Proteomes" id="UP000320679">
    <property type="component" value="Unassembled WGS sequence"/>
</dbReference>
<dbReference type="InterPro" id="IPR050810">
    <property type="entry name" value="Bact_Secretion_Sys_Channel"/>
</dbReference>
<evidence type="ECO:0000256" key="8">
    <source>
        <dbReference type="SAM" id="Coils"/>
    </source>
</evidence>